<dbReference type="AlphaFoldDB" id="A0A1M5QDY3"/>
<name>A0A1M5QDY3_BUTFI</name>
<gene>
    <name evidence="2" type="ORF">SAMN02745229_00277</name>
</gene>
<feature type="transmembrane region" description="Helical" evidence="1">
    <location>
        <begin position="107"/>
        <end position="129"/>
    </location>
</feature>
<evidence type="ECO:0000313" key="3">
    <source>
        <dbReference type="Proteomes" id="UP000184278"/>
    </source>
</evidence>
<evidence type="ECO:0000313" key="2">
    <source>
        <dbReference type="EMBL" id="SHH11949.1"/>
    </source>
</evidence>
<reference evidence="3" key="1">
    <citation type="submission" date="2016-11" db="EMBL/GenBank/DDBJ databases">
        <authorList>
            <person name="Varghese N."/>
            <person name="Submissions S."/>
        </authorList>
    </citation>
    <scope>NUCLEOTIDE SEQUENCE [LARGE SCALE GENOMIC DNA]</scope>
    <source>
        <strain evidence="3">DSM 3071</strain>
    </source>
</reference>
<feature type="transmembrane region" description="Helical" evidence="1">
    <location>
        <begin position="83"/>
        <end position="101"/>
    </location>
</feature>
<evidence type="ECO:0000256" key="1">
    <source>
        <dbReference type="SAM" id="Phobius"/>
    </source>
</evidence>
<dbReference type="RefSeq" id="WP_073384851.1">
    <property type="nucleotide sequence ID" value="NZ_FQXK01000003.1"/>
</dbReference>
<sequence>MNNNKKPTLWELYLTKEIGIEFKACLYFFAFLFFYCVYKIINGVYDASILHMAELIFTCYIIGYIQVYLLWNFDEADSLGGKEVLGIIICTVVYTFLSWLFNWFDKSIMVSLFFGAYILLVYFCVYLIYKCKRIIDDKKLNEDLKLFQTQHKKSE</sequence>
<feature type="transmembrane region" description="Helical" evidence="1">
    <location>
        <begin position="20"/>
        <end position="41"/>
    </location>
</feature>
<keyword evidence="1" id="KW-1133">Transmembrane helix</keyword>
<keyword evidence="1" id="KW-0812">Transmembrane</keyword>
<organism evidence="2 3">
    <name type="scientific">Butyrivibrio fibrisolvens DSM 3071</name>
    <dbReference type="NCBI Taxonomy" id="1121131"/>
    <lineage>
        <taxon>Bacteria</taxon>
        <taxon>Bacillati</taxon>
        <taxon>Bacillota</taxon>
        <taxon>Clostridia</taxon>
        <taxon>Lachnospirales</taxon>
        <taxon>Lachnospiraceae</taxon>
        <taxon>Butyrivibrio</taxon>
    </lineage>
</organism>
<evidence type="ECO:0008006" key="4">
    <source>
        <dbReference type="Google" id="ProtNLM"/>
    </source>
</evidence>
<dbReference type="Proteomes" id="UP000184278">
    <property type="component" value="Unassembled WGS sequence"/>
</dbReference>
<keyword evidence="1" id="KW-0472">Membrane</keyword>
<protein>
    <recommendedName>
        <fullName evidence="4">DUF3021 domain-containing protein</fullName>
    </recommendedName>
</protein>
<proteinExistence type="predicted"/>
<dbReference type="EMBL" id="FQXK01000003">
    <property type="protein sequence ID" value="SHH11949.1"/>
    <property type="molecule type" value="Genomic_DNA"/>
</dbReference>
<dbReference type="GeneID" id="89508975"/>
<feature type="transmembrane region" description="Helical" evidence="1">
    <location>
        <begin position="47"/>
        <end position="71"/>
    </location>
</feature>
<keyword evidence="3" id="KW-1185">Reference proteome</keyword>
<accession>A0A1M5QDY3</accession>
<dbReference type="STRING" id="1121131.SAMN02745229_00277"/>
<dbReference type="OrthoDB" id="2220542at2"/>